<evidence type="ECO:0000313" key="6">
    <source>
        <dbReference type="EMBL" id="KAF2682124.1"/>
    </source>
</evidence>
<comment type="subcellular location">
    <subcellularLocation>
        <location evidence="1">Nucleus</location>
    </subcellularLocation>
</comment>
<evidence type="ECO:0000256" key="5">
    <source>
        <dbReference type="SAM" id="MobiDB-lite"/>
    </source>
</evidence>
<dbReference type="OrthoDB" id="514823at2759"/>
<feature type="compositionally biased region" description="Basic and acidic residues" evidence="5">
    <location>
        <begin position="268"/>
        <end position="277"/>
    </location>
</feature>
<evidence type="ECO:0000256" key="1">
    <source>
        <dbReference type="ARBA" id="ARBA00004123"/>
    </source>
</evidence>
<feature type="compositionally biased region" description="Basic and acidic residues" evidence="5">
    <location>
        <begin position="302"/>
        <end position="329"/>
    </location>
</feature>
<sequence>MAEENYKEYLAARVLTDNRPVTYRLLSRALKVNVNTAKQMLYEFHTKQNAKKPNTIHATYLLIGKMRTSEHINGVNGRDGDDTVMRSSPFISSMPEPEGELAEEPVPTTSIVLVREEELEKTKSEFEDIGSIHIYSLEPGPIENLNVLSVCNQEIAMDFASEDPLEQWRVYGSIHNPYIKRRTTKYNPVPPKVPAKPTVKPTHAAAAVKKEDASGLKRKGSVSEDNTSGQSTPQSGPVSLKKSDSKSNLKKDKSVGDLFKSFAKAKPKAKEAEKSKESTPAPVEDEQMQGMSEDEGDENDAPEVKFDEEKAAAAKKAREEREEKLRQMMEDDVDMPDAEPEEEKDSQDAPLDTAVSSKPAESGSQGSVTIQGGRRRGRRRVMKKKKVKDEDGYLVTKEEAVWESFSEEDPEPKKAKPVAKPASTAKGKKAGGKGQGSIASFFKKA</sequence>
<name>A0A6G1IV48_9PLEO</name>
<dbReference type="GO" id="GO:0043625">
    <property type="term" value="C:delta DNA polymerase complex"/>
    <property type="evidence" value="ECO:0007669"/>
    <property type="project" value="InterPro"/>
</dbReference>
<dbReference type="InterPro" id="IPR019038">
    <property type="entry name" value="POLD3"/>
</dbReference>
<dbReference type="GO" id="GO:0003887">
    <property type="term" value="F:DNA-directed DNA polymerase activity"/>
    <property type="evidence" value="ECO:0007669"/>
    <property type="project" value="TreeGrafter"/>
</dbReference>
<dbReference type="GO" id="GO:0006297">
    <property type="term" value="P:nucleotide-excision repair, DNA gap filling"/>
    <property type="evidence" value="ECO:0007669"/>
    <property type="project" value="TreeGrafter"/>
</dbReference>
<keyword evidence="7" id="KW-1185">Reference proteome</keyword>
<dbReference type="Proteomes" id="UP000799291">
    <property type="component" value="Unassembled WGS sequence"/>
</dbReference>
<organism evidence="6 7">
    <name type="scientific">Lentithecium fluviatile CBS 122367</name>
    <dbReference type="NCBI Taxonomy" id="1168545"/>
    <lineage>
        <taxon>Eukaryota</taxon>
        <taxon>Fungi</taxon>
        <taxon>Dikarya</taxon>
        <taxon>Ascomycota</taxon>
        <taxon>Pezizomycotina</taxon>
        <taxon>Dothideomycetes</taxon>
        <taxon>Pleosporomycetidae</taxon>
        <taxon>Pleosporales</taxon>
        <taxon>Massarineae</taxon>
        <taxon>Lentitheciaceae</taxon>
        <taxon>Lentithecium</taxon>
    </lineage>
</organism>
<feature type="compositionally biased region" description="Acidic residues" evidence="5">
    <location>
        <begin position="330"/>
        <end position="345"/>
    </location>
</feature>
<keyword evidence="4" id="KW-0539">Nucleus</keyword>
<dbReference type="Gene3D" id="3.90.1030.20">
    <property type="entry name" value="DNA polymerase delta, p66 (Cdc27) subunit, wHTH domain"/>
    <property type="match status" value="1"/>
</dbReference>
<accession>A0A6G1IV48</accession>
<feature type="compositionally biased region" description="Basic and acidic residues" evidence="5">
    <location>
        <begin position="241"/>
        <end position="255"/>
    </location>
</feature>
<feature type="compositionally biased region" description="Basic residues" evidence="5">
    <location>
        <begin position="373"/>
        <end position="386"/>
    </location>
</feature>
<feature type="region of interest" description="Disordered" evidence="5">
    <location>
        <begin position="183"/>
        <end position="445"/>
    </location>
</feature>
<reference evidence="6" key="1">
    <citation type="journal article" date="2020" name="Stud. Mycol.">
        <title>101 Dothideomycetes genomes: a test case for predicting lifestyles and emergence of pathogens.</title>
        <authorList>
            <person name="Haridas S."/>
            <person name="Albert R."/>
            <person name="Binder M."/>
            <person name="Bloem J."/>
            <person name="Labutti K."/>
            <person name="Salamov A."/>
            <person name="Andreopoulos B."/>
            <person name="Baker S."/>
            <person name="Barry K."/>
            <person name="Bills G."/>
            <person name="Bluhm B."/>
            <person name="Cannon C."/>
            <person name="Castanera R."/>
            <person name="Culley D."/>
            <person name="Daum C."/>
            <person name="Ezra D."/>
            <person name="Gonzalez J."/>
            <person name="Henrissat B."/>
            <person name="Kuo A."/>
            <person name="Liang C."/>
            <person name="Lipzen A."/>
            <person name="Lutzoni F."/>
            <person name="Magnuson J."/>
            <person name="Mondo S."/>
            <person name="Nolan M."/>
            <person name="Ohm R."/>
            <person name="Pangilinan J."/>
            <person name="Park H.-J."/>
            <person name="Ramirez L."/>
            <person name="Alfaro M."/>
            <person name="Sun H."/>
            <person name="Tritt A."/>
            <person name="Yoshinaga Y."/>
            <person name="Zwiers L.-H."/>
            <person name="Turgeon B."/>
            <person name="Goodwin S."/>
            <person name="Spatafora J."/>
            <person name="Crous P."/>
            <person name="Grigoriev I."/>
        </authorList>
    </citation>
    <scope>NUCLEOTIDE SEQUENCE</scope>
    <source>
        <strain evidence="6">CBS 122367</strain>
    </source>
</reference>
<evidence type="ECO:0000256" key="4">
    <source>
        <dbReference type="ARBA" id="ARBA00023242"/>
    </source>
</evidence>
<dbReference type="InterPro" id="IPR041913">
    <property type="entry name" value="POLD3_sf"/>
</dbReference>
<dbReference type="PANTHER" id="PTHR17598">
    <property type="entry name" value="DNA POLYMERASE DELTA SUBUNIT 3"/>
    <property type="match status" value="1"/>
</dbReference>
<dbReference type="PANTHER" id="PTHR17598:SF13">
    <property type="entry name" value="DNA POLYMERASE DELTA SUBUNIT 3"/>
    <property type="match status" value="1"/>
</dbReference>
<feature type="compositionally biased region" description="Low complexity" evidence="5">
    <location>
        <begin position="436"/>
        <end position="445"/>
    </location>
</feature>
<feature type="compositionally biased region" description="Polar residues" evidence="5">
    <location>
        <begin position="223"/>
        <end position="237"/>
    </location>
</feature>
<evidence type="ECO:0000313" key="7">
    <source>
        <dbReference type="Proteomes" id="UP000799291"/>
    </source>
</evidence>
<evidence type="ECO:0000256" key="2">
    <source>
        <dbReference type="ARBA" id="ARBA00017589"/>
    </source>
</evidence>
<dbReference type="EMBL" id="MU005588">
    <property type="protein sequence ID" value="KAF2682124.1"/>
    <property type="molecule type" value="Genomic_DNA"/>
</dbReference>
<dbReference type="AlphaFoldDB" id="A0A6G1IV48"/>
<protein>
    <recommendedName>
        <fullName evidence="2">DNA polymerase delta subunit 3</fullName>
    </recommendedName>
</protein>
<dbReference type="GO" id="GO:1904161">
    <property type="term" value="P:DNA synthesis involved in UV-damage excision repair"/>
    <property type="evidence" value="ECO:0007669"/>
    <property type="project" value="TreeGrafter"/>
</dbReference>
<dbReference type="Pfam" id="PF09507">
    <property type="entry name" value="CDC27"/>
    <property type="match status" value="1"/>
</dbReference>
<feature type="compositionally biased region" description="Basic and acidic residues" evidence="5">
    <location>
        <begin position="387"/>
        <end position="400"/>
    </location>
</feature>
<feature type="compositionally biased region" description="Acidic residues" evidence="5">
    <location>
        <begin position="283"/>
        <end position="301"/>
    </location>
</feature>
<gene>
    <name evidence="6" type="ORF">K458DRAFT_420066</name>
</gene>
<keyword evidence="3" id="KW-0235">DNA replication</keyword>
<proteinExistence type="predicted"/>
<evidence type="ECO:0000256" key="3">
    <source>
        <dbReference type="ARBA" id="ARBA00022705"/>
    </source>
</evidence>
<dbReference type="GO" id="GO:0006271">
    <property type="term" value="P:DNA strand elongation involved in DNA replication"/>
    <property type="evidence" value="ECO:0007669"/>
    <property type="project" value="TreeGrafter"/>
</dbReference>